<dbReference type="InterPro" id="IPR016024">
    <property type="entry name" value="ARM-type_fold"/>
</dbReference>
<dbReference type="WBParaSite" id="SSLN_0000248601-mRNA-1">
    <property type="protein sequence ID" value="SSLN_0000248601-mRNA-1"/>
    <property type="gene ID" value="SSLN_0000248601"/>
</dbReference>
<proteinExistence type="predicted"/>
<dbReference type="InterPro" id="IPR019399">
    <property type="entry name" value="Parkin_co-regulated_protein"/>
</dbReference>
<dbReference type="GO" id="GO:0051879">
    <property type="term" value="F:Hsp90 protein binding"/>
    <property type="evidence" value="ECO:0007669"/>
    <property type="project" value="TreeGrafter"/>
</dbReference>
<reference evidence="1 2" key="2">
    <citation type="submission" date="2018-11" db="EMBL/GenBank/DDBJ databases">
        <authorList>
            <consortium name="Pathogen Informatics"/>
        </authorList>
    </citation>
    <scope>NUCLEOTIDE SEQUENCE [LARGE SCALE GENOMIC DNA]</scope>
    <source>
        <strain evidence="1 2">NST_G2</strain>
    </source>
</reference>
<keyword evidence="2" id="KW-1185">Reference proteome</keyword>
<dbReference type="STRING" id="70667.A0A183SDW4"/>
<dbReference type="OrthoDB" id="5954824at2759"/>
<gene>
    <name evidence="1" type="ORF">SSLN_LOCUS2412</name>
</gene>
<name>A0A183SDW4_SCHSO</name>
<sequence>MICSGGPKSQPHPRCVHICGPQPRRIPLLGRCDPPECKRLRAFTYQATQAIWDLGCPERVVRHRPLQYSKFRENLANGKYPFTLDHSGGLSTKRLAWATEIELCDVAGMLPELVEGLTDKDTIFSTIASLAITDLISHTRASKIVPVLPAFTLAVKSALRLNNETIARRTVSLLQLVCKAQPNLGPNLVPFLHGLLMHLNQWVAGGSQKKGEIIYGQKKRGDLSEKIDALLCTLESIAGPERKLAACNIKRAIPTHMITESAM</sequence>
<accession>A0A183SDW4</accession>
<dbReference type="PANTHER" id="PTHR21207:SF2">
    <property type="entry name" value="PARKIN COREGULATED GENE PROTEIN"/>
    <property type="match status" value="1"/>
</dbReference>
<dbReference type="EMBL" id="UYSU01032244">
    <property type="protein sequence ID" value="VDL88797.1"/>
    <property type="molecule type" value="Genomic_DNA"/>
</dbReference>
<dbReference type="AlphaFoldDB" id="A0A183SDW4"/>
<dbReference type="GO" id="GO:0030544">
    <property type="term" value="F:Hsp70 protein binding"/>
    <property type="evidence" value="ECO:0007669"/>
    <property type="project" value="TreeGrafter"/>
</dbReference>
<dbReference type="Proteomes" id="UP000275846">
    <property type="component" value="Unassembled WGS sequence"/>
</dbReference>
<organism evidence="3">
    <name type="scientific">Schistocephalus solidus</name>
    <name type="common">Tapeworm</name>
    <dbReference type="NCBI Taxonomy" id="70667"/>
    <lineage>
        <taxon>Eukaryota</taxon>
        <taxon>Metazoa</taxon>
        <taxon>Spiralia</taxon>
        <taxon>Lophotrochozoa</taxon>
        <taxon>Platyhelminthes</taxon>
        <taxon>Cestoda</taxon>
        <taxon>Eucestoda</taxon>
        <taxon>Diphyllobothriidea</taxon>
        <taxon>Diphyllobothriidae</taxon>
        <taxon>Schistocephalus</taxon>
    </lineage>
</organism>
<evidence type="ECO:0000313" key="2">
    <source>
        <dbReference type="Proteomes" id="UP000275846"/>
    </source>
</evidence>
<reference evidence="3" key="1">
    <citation type="submission" date="2016-06" db="UniProtKB">
        <authorList>
            <consortium name="WormBaseParasite"/>
        </authorList>
    </citation>
    <scope>IDENTIFICATION</scope>
</reference>
<dbReference type="SUPFAM" id="SSF48371">
    <property type="entry name" value="ARM repeat"/>
    <property type="match status" value="1"/>
</dbReference>
<evidence type="ECO:0000313" key="3">
    <source>
        <dbReference type="WBParaSite" id="SSLN_0000248601-mRNA-1"/>
    </source>
</evidence>
<protein>
    <submittedName>
        <fullName evidence="3">Parkin coregulated like</fullName>
    </submittedName>
</protein>
<dbReference type="PANTHER" id="PTHR21207">
    <property type="entry name" value="PARKIN COREGULATED GENE PROTEIN PARK2 COREGULATED"/>
    <property type="match status" value="1"/>
</dbReference>
<evidence type="ECO:0000313" key="1">
    <source>
        <dbReference type="EMBL" id="VDL88797.1"/>
    </source>
</evidence>
<dbReference type="Pfam" id="PF10274">
    <property type="entry name" value="ParcG"/>
    <property type="match status" value="1"/>
</dbReference>